<feature type="region of interest" description="Disordered" evidence="1">
    <location>
        <begin position="1"/>
        <end position="30"/>
    </location>
</feature>
<sequence>MIHSRKTLLSTGKQTRPKPSRQVKPCGCNL</sequence>
<dbReference type="EMBL" id="JABFAB010000002">
    <property type="protein sequence ID" value="MBA0641228.1"/>
    <property type="molecule type" value="Genomic_DNA"/>
</dbReference>
<evidence type="ECO:0000256" key="1">
    <source>
        <dbReference type="SAM" id="MobiDB-lite"/>
    </source>
</evidence>
<dbReference type="AlphaFoldDB" id="A0A7J8TSN3"/>
<dbReference type="OrthoDB" id="10282944at2759"/>
<comment type="caution">
    <text evidence="2">The sequence shown here is derived from an EMBL/GenBank/DDBJ whole genome shotgun (WGS) entry which is preliminary data.</text>
</comment>
<dbReference type="Proteomes" id="UP000593573">
    <property type="component" value="Unassembled WGS sequence"/>
</dbReference>
<evidence type="ECO:0000313" key="2">
    <source>
        <dbReference type="EMBL" id="MBA0641228.1"/>
    </source>
</evidence>
<feature type="non-terminal residue" evidence="2">
    <location>
        <position position="30"/>
    </location>
</feature>
<gene>
    <name evidence="2" type="ORF">Goklo_025796</name>
</gene>
<name>A0A7J8TSN3_9ROSI</name>
<accession>A0A7J8TSN3</accession>
<keyword evidence="3" id="KW-1185">Reference proteome</keyword>
<proteinExistence type="predicted"/>
<organism evidence="2 3">
    <name type="scientific">Gossypium klotzschianum</name>
    <dbReference type="NCBI Taxonomy" id="34286"/>
    <lineage>
        <taxon>Eukaryota</taxon>
        <taxon>Viridiplantae</taxon>
        <taxon>Streptophyta</taxon>
        <taxon>Embryophyta</taxon>
        <taxon>Tracheophyta</taxon>
        <taxon>Spermatophyta</taxon>
        <taxon>Magnoliopsida</taxon>
        <taxon>eudicotyledons</taxon>
        <taxon>Gunneridae</taxon>
        <taxon>Pentapetalae</taxon>
        <taxon>rosids</taxon>
        <taxon>malvids</taxon>
        <taxon>Malvales</taxon>
        <taxon>Malvaceae</taxon>
        <taxon>Malvoideae</taxon>
        <taxon>Gossypium</taxon>
    </lineage>
</organism>
<reference evidence="2 3" key="1">
    <citation type="journal article" date="2019" name="Genome Biol. Evol.">
        <title>Insights into the evolution of the New World diploid cottons (Gossypium, subgenus Houzingenia) based on genome sequencing.</title>
        <authorList>
            <person name="Grover C.E."/>
            <person name="Arick M.A. 2nd"/>
            <person name="Thrash A."/>
            <person name="Conover J.L."/>
            <person name="Sanders W.S."/>
            <person name="Peterson D.G."/>
            <person name="Frelichowski J.E."/>
            <person name="Scheffler J.A."/>
            <person name="Scheffler B.E."/>
            <person name="Wendel J.F."/>
        </authorList>
    </citation>
    <scope>NUCLEOTIDE SEQUENCE [LARGE SCALE GENOMIC DNA]</scope>
    <source>
        <strain evidence="2">57</strain>
        <tissue evidence="2">Leaf</tissue>
    </source>
</reference>
<evidence type="ECO:0000313" key="3">
    <source>
        <dbReference type="Proteomes" id="UP000593573"/>
    </source>
</evidence>
<protein>
    <submittedName>
        <fullName evidence="2">Uncharacterized protein</fullName>
    </submittedName>
</protein>